<evidence type="ECO:0000256" key="10">
    <source>
        <dbReference type="ARBA" id="ARBA00082896"/>
    </source>
</evidence>
<keyword evidence="6 12" id="KW-0694">RNA-binding</keyword>
<evidence type="ECO:0000256" key="7">
    <source>
        <dbReference type="ARBA" id="ARBA00039099"/>
    </source>
</evidence>
<dbReference type="InterPro" id="IPR002905">
    <property type="entry name" value="Trm1"/>
</dbReference>
<comment type="catalytic activity">
    <reaction evidence="8">
        <text>guanosine(26) in tRNA + 2 S-adenosyl-L-methionine = N(2)-dimethylguanosine(26) in tRNA + 2 S-adenosyl-L-homocysteine + 2 H(+)</text>
        <dbReference type="Rhea" id="RHEA:43140"/>
        <dbReference type="Rhea" id="RHEA-COMP:10359"/>
        <dbReference type="Rhea" id="RHEA-COMP:10360"/>
        <dbReference type="ChEBI" id="CHEBI:15378"/>
        <dbReference type="ChEBI" id="CHEBI:57856"/>
        <dbReference type="ChEBI" id="CHEBI:59789"/>
        <dbReference type="ChEBI" id="CHEBI:74269"/>
        <dbReference type="ChEBI" id="CHEBI:74513"/>
        <dbReference type="EC" id="2.1.1.216"/>
    </reaction>
</comment>
<dbReference type="PROSITE" id="PS51626">
    <property type="entry name" value="SAM_MT_TRM1"/>
    <property type="match status" value="1"/>
</dbReference>
<evidence type="ECO:0000256" key="6">
    <source>
        <dbReference type="ARBA" id="ARBA00022884"/>
    </source>
</evidence>
<dbReference type="GO" id="GO:0160104">
    <property type="term" value="F:tRNA (guanine(26)-N2)-dimethyltransferase activity"/>
    <property type="evidence" value="ECO:0007669"/>
    <property type="project" value="UniProtKB-EC"/>
</dbReference>
<keyword evidence="3 12" id="KW-0808">Transferase</keyword>
<reference evidence="14" key="1">
    <citation type="submission" date="2023-04" db="EMBL/GenBank/DDBJ databases">
        <title>Black Yeasts Isolated from many extreme environments.</title>
        <authorList>
            <person name="Coleine C."/>
            <person name="Stajich J.E."/>
            <person name="Selbmann L."/>
        </authorList>
    </citation>
    <scope>NUCLEOTIDE SEQUENCE</scope>
    <source>
        <strain evidence="14">CCFEE 5312</strain>
    </source>
</reference>
<dbReference type="Proteomes" id="UP001271007">
    <property type="component" value="Unassembled WGS sequence"/>
</dbReference>
<comment type="caution">
    <text evidence="14">The sequence shown here is derived from an EMBL/GenBank/DDBJ whole genome shotgun (WGS) entry which is preliminary data.</text>
</comment>
<evidence type="ECO:0000256" key="1">
    <source>
        <dbReference type="ARBA" id="ARBA00022555"/>
    </source>
</evidence>
<dbReference type="PANTHER" id="PTHR10631">
    <property type="entry name" value="N 2 ,N 2 -DIMETHYLGUANOSINE TRNA METHYLTRANSFERASE"/>
    <property type="match status" value="1"/>
</dbReference>
<dbReference type="PANTHER" id="PTHR10631:SF3">
    <property type="entry name" value="TRNA (GUANINE(26)-N(2))-DIMETHYLTRANSFERASE"/>
    <property type="match status" value="1"/>
</dbReference>
<keyword evidence="1 12" id="KW-0820">tRNA-binding</keyword>
<evidence type="ECO:0000256" key="3">
    <source>
        <dbReference type="ARBA" id="ARBA00022679"/>
    </source>
</evidence>
<feature type="compositionally biased region" description="Basic residues" evidence="13">
    <location>
        <begin position="106"/>
        <end position="118"/>
    </location>
</feature>
<evidence type="ECO:0000256" key="8">
    <source>
        <dbReference type="ARBA" id="ARBA00051897"/>
    </source>
</evidence>
<organism evidence="14 15">
    <name type="scientific">Extremus antarcticus</name>
    <dbReference type="NCBI Taxonomy" id="702011"/>
    <lineage>
        <taxon>Eukaryota</taxon>
        <taxon>Fungi</taxon>
        <taxon>Dikarya</taxon>
        <taxon>Ascomycota</taxon>
        <taxon>Pezizomycotina</taxon>
        <taxon>Dothideomycetes</taxon>
        <taxon>Dothideomycetidae</taxon>
        <taxon>Mycosphaerellales</taxon>
        <taxon>Extremaceae</taxon>
        <taxon>Extremus</taxon>
    </lineage>
</organism>
<evidence type="ECO:0000256" key="13">
    <source>
        <dbReference type="SAM" id="MobiDB-lite"/>
    </source>
</evidence>
<feature type="compositionally biased region" description="Polar residues" evidence="13">
    <location>
        <begin position="154"/>
        <end position="174"/>
    </location>
</feature>
<gene>
    <name evidence="14" type="primary">TRM1</name>
    <name evidence="14" type="ORF">LTR09_008612</name>
</gene>
<dbReference type="InterPro" id="IPR029063">
    <property type="entry name" value="SAM-dependent_MTases_sf"/>
</dbReference>
<evidence type="ECO:0000256" key="5">
    <source>
        <dbReference type="ARBA" id="ARBA00022694"/>
    </source>
</evidence>
<dbReference type="AlphaFoldDB" id="A0AAJ0DAD7"/>
<keyword evidence="15" id="KW-1185">Reference proteome</keyword>
<dbReference type="InterPro" id="IPR042296">
    <property type="entry name" value="tRNA_met_Trm1_C"/>
</dbReference>
<dbReference type="GO" id="GO:0002940">
    <property type="term" value="P:tRNA N2-guanine methylation"/>
    <property type="evidence" value="ECO:0007669"/>
    <property type="project" value="TreeGrafter"/>
</dbReference>
<name>A0AAJ0DAD7_9PEZI</name>
<dbReference type="Pfam" id="PF02005">
    <property type="entry name" value="TRM"/>
    <property type="match status" value="2"/>
</dbReference>
<protein>
    <recommendedName>
        <fullName evidence="7">tRNA (guanine(26)-N(2))-dimethyltransferase</fullName>
        <ecNumber evidence="7">2.1.1.216</ecNumber>
    </recommendedName>
    <alternativeName>
        <fullName evidence="10">tRNA 2,2-dimethylguanosine-26 methyltransferase</fullName>
    </alternativeName>
    <alternativeName>
        <fullName evidence="9">tRNA(guanine-26,N(2)-N(2)) methyltransferase</fullName>
    </alternativeName>
    <alternativeName>
        <fullName evidence="11">tRNA(m(2,2)G26)dimethyltransferase</fullName>
    </alternativeName>
</protein>
<dbReference type="NCBIfam" id="TIGR00308">
    <property type="entry name" value="TRM1"/>
    <property type="match status" value="1"/>
</dbReference>
<evidence type="ECO:0000313" key="14">
    <source>
        <dbReference type="EMBL" id="KAK3050223.1"/>
    </source>
</evidence>
<evidence type="ECO:0000256" key="12">
    <source>
        <dbReference type="PROSITE-ProRule" id="PRU00958"/>
    </source>
</evidence>
<dbReference type="GO" id="GO:0005634">
    <property type="term" value="C:nucleus"/>
    <property type="evidence" value="ECO:0007669"/>
    <property type="project" value="TreeGrafter"/>
</dbReference>
<feature type="compositionally biased region" description="Basic and acidic residues" evidence="13">
    <location>
        <begin position="688"/>
        <end position="704"/>
    </location>
</feature>
<keyword evidence="5 12" id="KW-0819">tRNA processing</keyword>
<accession>A0AAJ0DAD7</accession>
<dbReference type="FunFam" id="3.40.50.150:FF:000051">
    <property type="entry name" value="tRNA (guanine(26)-N(2))-dimethyltransferase"/>
    <property type="match status" value="1"/>
</dbReference>
<dbReference type="Gene3D" id="3.40.50.150">
    <property type="entry name" value="Vaccinia Virus protein VP39"/>
    <property type="match status" value="1"/>
</dbReference>
<feature type="region of interest" description="Disordered" evidence="13">
    <location>
        <begin position="41"/>
        <end position="62"/>
    </location>
</feature>
<dbReference type="SUPFAM" id="SSF53335">
    <property type="entry name" value="S-adenosyl-L-methionine-dependent methyltransferases"/>
    <property type="match status" value="1"/>
</dbReference>
<dbReference type="EC" id="2.1.1.216" evidence="7"/>
<dbReference type="GO" id="GO:0000049">
    <property type="term" value="F:tRNA binding"/>
    <property type="evidence" value="ECO:0007669"/>
    <property type="project" value="UniProtKB-UniRule"/>
</dbReference>
<proteinExistence type="inferred from homology"/>
<keyword evidence="2 12" id="KW-0489">Methyltransferase</keyword>
<evidence type="ECO:0000313" key="15">
    <source>
        <dbReference type="Proteomes" id="UP001271007"/>
    </source>
</evidence>
<evidence type="ECO:0000256" key="11">
    <source>
        <dbReference type="ARBA" id="ARBA00083299"/>
    </source>
</evidence>
<feature type="region of interest" description="Disordered" evidence="13">
    <location>
        <begin position="648"/>
        <end position="704"/>
    </location>
</feature>
<sequence>MATDQQPVAIAAHPKADQLVEHDGKIYSTVREGRAFILVPPKARTSVDPQAKSKSKAADDSSQVQDVFYNPIQQFNRDLSVLAIKAFAEDLCRRKRYKHDDEQVKNKRKKENKRKRPRTRDEDGENGEGPVKVRRSQDGSRVPAEDAVVDAIESEQTSGETRQSGVGEVQTTAETTDDTNGVTVTGQASGGAGVDETITNGTTHENDTVVPEAQNRPPWKPRFRILDALSATGLRALRYASEIPEATAVVANDRERKATRSIKINVEHNKLDSMITTTTSDALGHMYGVAYPPPDSHGPSHVSGKYDVVDLDPYGTAAPFIDAALQAIEDGGLLCVTCTDSGVFASCGYSEKTFALYGGMPIKGIHSHEGGLRLILHSLATTASRYGLAIEPLLSLSIDFYARVFVRVRKSPLEVKFLAGKIMTAYNCDHGCGAWTTQFIGRHVKHKGSDTNWKYTIAQAPTADSNCEHCGSKTHLAGPMWGGPLHNPAFVEKILDDLKNVDEEIYKTKARVEGMLDTALDEMIVNPETMDFRSVKPTTKNGEKDIIPNLPPEAIDHHPFFFIPSALCKVIKAQSPPEALIKGALRHAGYKVTRSHCKPGSIKTDAPWPVIWEVFREWARQRSPVKEGAVQELQPGWKILQATRKTIDGGEDKHAKSNAKAEANGIGTAEGTPDIVTEEEGTRSPTRRPTDPEDVKRLNVVFDEKLGRDKPGKRLIRYQENPRENWGPMVKARGS</sequence>
<dbReference type="Gene3D" id="3.30.56.70">
    <property type="entry name" value="N2,N2-dimethylguanosine tRNA methyltransferase, C-terminal domain"/>
    <property type="match status" value="1"/>
</dbReference>
<evidence type="ECO:0000256" key="4">
    <source>
        <dbReference type="ARBA" id="ARBA00022691"/>
    </source>
</evidence>
<keyword evidence="4 12" id="KW-0949">S-adenosyl-L-methionine</keyword>
<comment type="similarity">
    <text evidence="12">Belongs to the class I-like SAM-binding methyltransferase superfamily. Trm1 family.</text>
</comment>
<dbReference type="FunFam" id="3.30.56.70:FF:000001">
    <property type="entry name" value="tRNA (guanine(26)-N(2))-dimethyltransferase"/>
    <property type="match status" value="1"/>
</dbReference>
<evidence type="ECO:0000256" key="2">
    <source>
        <dbReference type="ARBA" id="ARBA00022603"/>
    </source>
</evidence>
<dbReference type="EMBL" id="JAWDJX010000034">
    <property type="protein sequence ID" value="KAK3050223.1"/>
    <property type="molecule type" value="Genomic_DNA"/>
</dbReference>
<feature type="region of interest" description="Disordered" evidence="13">
    <location>
        <begin position="100"/>
        <end position="195"/>
    </location>
</feature>
<evidence type="ECO:0000256" key="9">
    <source>
        <dbReference type="ARBA" id="ARBA00077143"/>
    </source>
</evidence>